<evidence type="ECO:0000256" key="1">
    <source>
        <dbReference type="SAM" id="MobiDB-lite"/>
    </source>
</evidence>
<sequence length="149" mass="15902">MNCWAVEYSTINLKSASLNISKAVGVDATHDNLNVVFSSNDGPSTPTTFSLDSSDTASQSRDTSSSVPKANSILAVGNPNALPAMDTDLSLSLSSKSEYPVTSICCNNEAPNSSCVGIPRDEPLGQWIPQDRKDEMILKLAPRVQKLQN</sequence>
<accession>A0A4D6L4U7</accession>
<dbReference type="Proteomes" id="UP000501690">
    <property type="component" value="Linkage Group LG2"/>
</dbReference>
<organism evidence="2 3">
    <name type="scientific">Vigna unguiculata</name>
    <name type="common">Cowpea</name>
    <dbReference type="NCBI Taxonomy" id="3917"/>
    <lineage>
        <taxon>Eukaryota</taxon>
        <taxon>Viridiplantae</taxon>
        <taxon>Streptophyta</taxon>
        <taxon>Embryophyta</taxon>
        <taxon>Tracheophyta</taxon>
        <taxon>Spermatophyta</taxon>
        <taxon>Magnoliopsida</taxon>
        <taxon>eudicotyledons</taxon>
        <taxon>Gunneridae</taxon>
        <taxon>Pentapetalae</taxon>
        <taxon>rosids</taxon>
        <taxon>fabids</taxon>
        <taxon>Fabales</taxon>
        <taxon>Fabaceae</taxon>
        <taxon>Papilionoideae</taxon>
        <taxon>50 kb inversion clade</taxon>
        <taxon>NPAAA clade</taxon>
        <taxon>indigoferoid/millettioid clade</taxon>
        <taxon>Phaseoleae</taxon>
        <taxon>Vigna</taxon>
    </lineage>
</organism>
<dbReference type="PANTHER" id="PTHR46405">
    <property type="entry name" value="OS05G0141500 PROTEIN"/>
    <property type="match status" value="1"/>
</dbReference>
<evidence type="ECO:0000313" key="2">
    <source>
        <dbReference type="EMBL" id="QCD83552.1"/>
    </source>
</evidence>
<dbReference type="PANTHER" id="PTHR46405:SF2">
    <property type="entry name" value="OS05G0141500 PROTEIN"/>
    <property type="match status" value="1"/>
</dbReference>
<dbReference type="EMBL" id="CP039346">
    <property type="protein sequence ID" value="QCD83552.1"/>
    <property type="molecule type" value="Genomic_DNA"/>
</dbReference>
<name>A0A4D6L4U7_VIGUN</name>
<feature type="compositionally biased region" description="Polar residues" evidence="1">
    <location>
        <begin position="38"/>
        <end position="69"/>
    </location>
</feature>
<keyword evidence="3" id="KW-1185">Reference proteome</keyword>
<protein>
    <submittedName>
        <fullName evidence="2">Uncharacterized protein</fullName>
    </submittedName>
</protein>
<feature type="region of interest" description="Disordered" evidence="1">
    <location>
        <begin position="38"/>
        <end position="71"/>
    </location>
</feature>
<proteinExistence type="predicted"/>
<gene>
    <name evidence="2" type="ORF">DEO72_LG2g3898</name>
</gene>
<reference evidence="2 3" key="1">
    <citation type="submission" date="2019-04" db="EMBL/GenBank/DDBJ databases">
        <title>An improved genome assembly and genetic linkage map for asparagus bean, Vigna unguiculata ssp. sesquipedialis.</title>
        <authorList>
            <person name="Xia Q."/>
            <person name="Zhang R."/>
            <person name="Dong Y."/>
        </authorList>
    </citation>
    <scope>NUCLEOTIDE SEQUENCE [LARGE SCALE GENOMIC DNA]</scope>
    <source>
        <tissue evidence="2">Leaf</tissue>
    </source>
</reference>
<evidence type="ECO:0000313" key="3">
    <source>
        <dbReference type="Proteomes" id="UP000501690"/>
    </source>
</evidence>
<dbReference type="InterPro" id="IPR046934">
    <property type="entry name" value="PIR2-like"/>
</dbReference>
<dbReference type="AlphaFoldDB" id="A0A4D6L4U7"/>